<evidence type="ECO:0000313" key="2">
    <source>
        <dbReference type="EMBL" id="EGW09492.1"/>
    </source>
</evidence>
<evidence type="ECO:0000256" key="1">
    <source>
        <dbReference type="SAM" id="SignalP"/>
    </source>
</evidence>
<dbReference type="Proteomes" id="UP000001075">
    <property type="component" value="Unassembled WGS sequence"/>
</dbReference>
<name>G3HIF2_CRIGR</name>
<feature type="chain" id="PRO_5003444158" evidence="1">
    <location>
        <begin position="29"/>
        <end position="55"/>
    </location>
</feature>
<feature type="signal peptide" evidence="1">
    <location>
        <begin position="1"/>
        <end position="28"/>
    </location>
</feature>
<organism evidence="2 3">
    <name type="scientific">Cricetulus griseus</name>
    <name type="common">Chinese hamster</name>
    <name type="synonym">Cricetulus barabensis griseus</name>
    <dbReference type="NCBI Taxonomy" id="10029"/>
    <lineage>
        <taxon>Eukaryota</taxon>
        <taxon>Metazoa</taxon>
        <taxon>Chordata</taxon>
        <taxon>Craniata</taxon>
        <taxon>Vertebrata</taxon>
        <taxon>Euteleostomi</taxon>
        <taxon>Mammalia</taxon>
        <taxon>Eutheria</taxon>
        <taxon>Euarchontoglires</taxon>
        <taxon>Glires</taxon>
        <taxon>Rodentia</taxon>
        <taxon>Myomorpha</taxon>
        <taxon>Muroidea</taxon>
        <taxon>Cricetidae</taxon>
        <taxon>Cricetinae</taxon>
        <taxon>Cricetulus</taxon>
    </lineage>
</organism>
<keyword evidence="1" id="KW-0732">Signal</keyword>
<reference evidence="3" key="1">
    <citation type="journal article" date="2011" name="Nat. Biotechnol.">
        <title>The genomic sequence of the Chinese hamster ovary (CHO)-K1 cell line.</title>
        <authorList>
            <person name="Xu X."/>
            <person name="Nagarajan H."/>
            <person name="Lewis N.E."/>
            <person name="Pan S."/>
            <person name="Cai Z."/>
            <person name="Liu X."/>
            <person name="Chen W."/>
            <person name="Xie M."/>
            <person name="Wang W."/>
            <person name="Hammond S."/>
            <person name="Andersen M.R."/>
            <person name="Neff N."/>
            <person name="Passarelli B."/>
            <person name="Koh W."/>
            <person name="Fan H.C."/>
            <person name="Wang J."/>
            <person name="Gui Y."/>
            <person name="Lee K.H."/>
            <person name="Betenbaugh M.J."/>
            <person name="Quake S.R."/>
            <person name="Famili I."/>
            <person name="Palsson B.O."/>
            <person name="Wang J."/>
        </authorList>
    </citation>
    <scope>NUCLEOTIDE SEQUENCE [LARGE SCALE GENOMIC DNA]</scope>
    <source>
        <strain evidence="3">CHO K1 cell line</strain>
    </source>
</reference>
<sequence length="55" mass="6129">MYFLTIVRARVCTLLAFLLLLGIKGTSALSHASCFHSQTSRFPLGYLKLQSARRA</sequence>
<protein>
    <submittedName>
        <fullName evidence="2">Uncharacterized protein</fullName>
    </submittedName>
</protein>
<gene>
    <name evidence="2" type="ORF">I79_010413</name>
</gene>
<dbReference type="EMBL" id="JH000402">
    <property type="protein sequence ID" value="EGW09492.1"/>
    <property type="molecule type" value="Genomic_DNA"/>
</dbReference>
<proteinExistence type="predicted"/>
<accession>G3HIF2</accession>
<dbReference type="InParanoid" id="G3HIF2"/>
<dbReference type="AlphaFoldDB" id="G3HIF2"/>
<evidence type="ECO:0000313" key="3">
    <source>
        <dbReference type="Proteomes" id="UP000001075"/>
    </source>
</evidence>